<organism evidence="4">
    <name type="scientific">Methylobacterium bullatum</name>
    <dbReference type="NCBI Taxonomy" id="570505"/>
    <lineage>
        <taxon>Bacteria</taxon>
        <taxon>Pseudomonadati</taxon>
        <taxon>Pseudomonadota</taxon>
        <taxon>Alphaproteobacteria</taxon>
        <taxon>Hyphomicrobiales</taxon>
        <taxon>Methylobacteriaceae</taxon>
        <taxon>Methylobacterium</taxon>
    </lineage>
</organism>
<dbReference type="InterPro" id="IPR023347">
    <property type="entry name" value="Lysozyme_dom_sf"/>
</dbReference>
<gene>
    <name evidence="4" type="ORF">MBUL_03187</name>
</gene>
<proteinExistence type="predicted"/>
<dbReference type="SUPFAM" id="SSF53955">
    <property type="entry name" value="Lysozyme-like"/>
    <property type="match status" value="1"/>
</dbReference>
<reference evidence="4" key="1">
    <citation type="submission" date="2019-12" db="EMBL/GenBank/DDBJ databases">
        <authorList>
            <person name="Cremers G."/>
        </authorList>
    </citation>
    <scope>NUCLEOTIDE SEQUENCE</scope>
    <source>
        <strain evidence="4">Mbul1</strain>
    </source>
</reference>
<evidence type="ECO:0008006" key="5">
    <source>
        <dbReference type="Google" id="ProtNLM"/>
    </source>
</evidence>
<dbReference type="GO" id="GO:0031640">
    <property type="term" value="P:killing of cells of another organism"/>
    <property type="evidence" value="ECO:0007669"/>
    <property type="project" value="UniProtKB-KW"/>
</dbReference>
<dbReference type="GO" id="GO:0042742">
    <property type="term" value="P:defense response to bacterium"/>
    <property type="evidence" value="ECO:0007669"/>
    <property type="project" value="UniProtKB-KW"/>
</dbReference>
<evidence type="ECO:0000256" key="3">
    <source>
        <dbReference type="SAM" id="MobiDB-lite"/>
    </source>
</evidence>
<evidence type="ECO:0000313" key="4">
    <source>
        <dbReference type="EMBL" id="CAA2105427.1"/>
    </source>
</evidence>
<dbReference type="GO" id="GO:0003796">
    <property type="term" value="F:lysozyme activity"/>
    <property type="evidence" value="ECO:0007669"/>
    <property type="project" value="InterPro"/>
</dbReference>
<dbReference type="EMBL" id="LR743504">
    <property type="protein sequence ID" value="CAA2105427.1"/>
    <property type="molecule type" value="Genomic_DNA"/>
</dbReference>
<keyword evidence="1" id="KW-0929">Antimicrobial</keyword>
<evidence type="ECO:0000256" key="1">
    <source>
        <dbReference type="ARBA" id="ARBA00022529"/>
    </source>
</evidence>
<dbReference type="CDD" id="cd16904">
    <property type="entry name" value="pesticin_lyz-like"/>
    <property type="match status" value="1"/>
</dbReference>
<dbReference type="Gene3D" id="1.10.530.40">
    <property type="match status" value="1"/>
</dbReference>
<evidence type="ECO:0000256" key="2">
    <source>
        <dbReference type="ARBA" id="ARBA00022638"/>
    </source>
</evidence>
<name>A0A679JCA9_9HYPH</name>
<keyword evidence="2" id="KW-0081">Bacteriolytic enzyme</keyword>
<dbReference type="InterPro" id="IPR023346">
    <property type="entry name" value="Lysozyme-like_dom_sf"/>
</dbReference>
<protein>
    <recommendedName>
        <fullName evidence="5">Pesticin C-terminal domain-containing protein</fullName>
    </recommendedName>
</protein>
<feature type="region of interest" description="Disordered" evidence="3">
    <location>
        <begin position="1"/>
        <end position="48"/>
    </location>
</feature>
<sequence>MTDETQLTITEEELEQARSEREGMETLEPYLEGPADDGTETAQPTGPASGRMISAAAFDLIVEFEVSNKALYSKKYRAPIWPEGASGVTIGIGYDVGYTTEQLLKADFGGVIPGSMIAALKPAIGVKGAAARQVAANLAGSIDVPWEAAIEVHRDKVIPRWTGLVERSLPNTDALSADGLGALVSLTYNRGASFNSQGDRYTEMRAIKEHMKKKFLSKISAEFRSMKRIWPNVVGLQKRREREARLFEQGLRTS</sequence>
<dbReference type="AlphaFoldDB" id="A0A679JCA9"/>
<accession>A0A679JCA9</accession>
<feature type="compositionally biased region" description="Basic and acidic residues" evidence="3">
    <location>
        <begin position="15"/>
        <end position="24"/>
    </location>
</feature>